<feature type="transmembrane region" description="Helical" evidence="1">
    <location>
        <begin position="12"/>
        <end position="33"/>
    </location>
</feature>
<proteinExistence type="predicted"/>
<name>X1JHD3_9ZZZZ</name>
<gene>
    <name evidence="2" type="ORF">S03H2_67747</name>
</gene>
<protein>
    <submittedName>
        <fullName evidence="2">Uncharacterized protein</fullName>
    </submittedName>
</protein>
<dbReference type="AlphaFoldDB" id="X1JHD3"/>
<evidence type="ECO:0000313" key="2">
    <source>
        <dbReference type="EMBL" id="GAH77739.1"/>
    </source>
</evidence>
<accession>X1JHD3</accession>
<reference evidence="2" key="1">
    <citation type="journal article" date="2014" name="Front. Microbiol.">
        <title>High frequency of phylogenetically diverse reductive dehalogenase-homologous genes in deep subseafloor sedimentary metagenomes.</title>
        <authorList>
            <person name="Kawai M."/>
            <person name="Futagami T."/>
            <person name="Toyoda A."/>
            <person name="Takaki Y."/>
            <person name="Nishi S."/>
            <person name="Hori S."/>
            <person name="Arai W."/>
            <person name="Tsubouchi T."/>
            <person name="Morono Y."/>
            <person name="Uchiyama I."/>
            <person name="Ito T."/>
            <person name="Fujiyama A."/>
            <person name="Inagaki F."/>
            <person name="Takami H."/>
        </authorList>
    </citation>
    <scope>NUCLEOTIDE SEQUENCE</scope>
    <source>
        <strain evidence="2">Expedition CK06-06</strain>
    </source>
</reference>
<comment type="caution">
    <text evidence="2">The sequence shown here is derived from an EMBL/GenBank/DDBJ whole genome shotgun (WGS) entry which is preliminary data.</text>
</comment>
<dbReference type="EMBL" id="BARU01044420">
    <property type="protein sequence ID" value="GAH77739.1"/>
    <property type="molecule type" value="Genomic_DNA"/>
</dbReference>
<sequence length="45" mass="5065">IPADPTNIIFIVYFWVIIAIILGIMGGMIGNFFKVGKYSKLKKAY</sequence>
<feature type="non-terminal residue" evidence="2">
    <location>
        <position position="1"/>
    </location>
</feature>
<evidence type="ECO:0000256" key="1">
    <source>
        <dbReference type="SAM" id="Phobius"/>
    </source>
</evidence>
<keyword evidence="1" id="KW-0472">Membrane</keyword>
<keyword evidence="1" id="KW-1133">Transmembrane helix</keyword>
<organism evidence="2">
    <name type="scientific">marine sediment metagenome</name>
    <dbReference type="NCBI Taxonomy" id="412755"/>
    <lineage>
        <taxon>unclassified sequences</taxon>
        <taxon>metagenomes</taxon>
        <taxon>ecological metagenomes</taxon>
    </lineage>
</organism>
<keyword evidence="1" id="KW-0812">Transmembrane</keyword>